<dbReference type="Proteomes" id="UP000610862">
    <property type="component" value="Unassembled WGS sequence"/>
</dbReference>
<evidence type="ECO:0000256" key="3">
    <source>
        <dbReference type="ARBA" id="ARBA00022692"/>
    </source>
</evidence>
<protein>
    <submittedName>
        <fullName evidence="9">Threonine/serine exporter family protein</fullName>
    </submittedName>
</protein>
<comment type="subcellular location">
    <subcellularLocation>
        <location evidence="1">Cell membrane</location>
        <topology evidence="1">Multi-pass membrane protein</topology>
    </subcellularLocation>
</comment>
<evidence type="ECO:0000313" key="10">
    <source>
        <dbReference type="Proteomes" id="UP000610862"/>
    </source>
</evidence>
<keyword evidence="4 7" id="KW-1133">Transmembrane helix</keyword>
<feature type="transmembrane region" description="Helical" evidence="7">
    <location>
        <begin position="229"/>
        <end position="253"/>
    </location>
</feature>
<dbReference type="Pfam" id="PF06738">
    <property type="entry name" value="ThrE"/>
    <property type="match status" value="1"/>
</dbReference>
<comment type="similarity">
    <text evidence="6">Belongs to the ThrE exporter (TC 2.A.79) family.</text>
</comment>
<feature type="transmembrane region" description="Helical" evidence="7">
    <location>
        <begin position="133"/>
        <end position="158"/>
    </location>
</feature>
<dbReference type="InterPro" id="IPR050539">
    <property type="entry name" value="ThrE_Dicarb/AminoAcid_Exp"/>
</dbReference>
<evidence type="ECO:0000256" key="5">
    <source>
        <dbReference type="ARBA" id="ARBA00023136"/>
    </source>
</evidence>
<feature type="transmembrane region" description="Helical" evidence="7">
    <location>
        <begin position="198"/>
        <end position="217"/>
    </location>
</feature>
<evidence type="ECO:0000313" key="9">
    <source>
        <dbReference type="EMBL" id="MBC8568155.1"/>
    </source>
</evidence>
<keyword evidence="2" id="KW-1003">Cell membrane</keyword>
<dbReference type="PANTHER" id="PTHR34390">
    <property type="entry name" value="UPF0442 PROTEIN YJJB-RELATED"/>
    <property type="match status" value="1"/>
</dbReference>
<evidence type="ECO:0000256" key="7">
    <source>
        <dbReference type="SAM" id="Phobius"/>
    </source>
</evidence>
<feature type="transmembrane region" description="Helical" evidence="7">
    <location>
        <begin position="170"/>
        <end position="191"/>
    </location>
</feature>
<organism evidence="9 10">
    <name type="scientific">Lentihominibacter hominis</name>
    <dbReference type="NCBI Taxonomy" id="2763645"/>
    <lineage>
        <taxon>Bacteria</taxon>
        <taxon>Bacillati</taxon>
        <taxon>Bacillota</taxon>
        <taxon>Clostridia</taxon>
        <taxon>Peptostreptococcales</taxon>
        <taxon>Anaerovoracaceae</taxon>
        <taxon>Lentihominibacter</taxon>
    </lineage>
</organism>
<dbReference type="GO" id="GO:0015744">
    <property type="term" value="P:succinate transport"/>
    <property type="evidence" value="ECO:0007669"/>
    <property type="project" value="TreeGrafter"/>
</dbReference>
<gene>
    <name evidence="9" type="ORF">H8692_05145</name>
</gene>
<dbReference type="AlphaFoldDB" id="A0A926I9I3"/>
<dbReference type="RefSeq" id="WP_187525107.1">
    <property type="nucleotide sequence ID" value="NZ_JACRTA010000001.1"/>
</dbReference>
<keyword evidence="5 7" id="KW-0472">Membrane</keyword>
<dbReference type="EMBL" id="JACRTA010000001">
    <property type="protein sequence ID" value="MBC8568155.1"/>
    <property type="molecule type" value="Genomic_DNA"/>
</dbReference>
<dbReference type="InterPro" id="IPR010619">
    <property type="entry name" value="ThrE-like_N"/>
</dbReference>
<dbReference type="GO" id="GO:0022857">
    <property type="term" value="F:transmembrane transporter activity"/>
    <property type="evidence" value="ECO:0007669"/>
    <property type="project" value="InterPro"/>
</dbReference>
<sequence length="262" mass="28129">MVDLFQKKVLMLALYAGEIMMRNGAEIYRVEDTMTHICKACKMDNVEVFATPTGIFISMDRGGDEDDTQTYVKRIKGISTDLRKISQVNHFSRQFSAATLSVDEGMTVLKEIDDRGIYPLPVRLLGAAMISSAFCLIFGGSAADCCISVFSGILGYLFSVFLNKLKINSFVTGFCSCALVAFIALSAASLIDAATYDPIIIGTIMLFVPGVALTNSIRDFLSGDMLAGVARLMETILTALSLAAGAGVVIKLWEILGGGAIL</sequence>
<keyword evidence="3 7" id="KW-0812">Transmembrane</keyword>
<evidence type="ECO:0000256" key="2">
    <source>
        <dbReference type="ARBA" id="ARBA00022475"/>
    </source>
</evidence>
<reference evidence="9" key="1">
    <citation type="submission" date="2020-08" db="EMBL/GenBank/DDBJ databases">
        <title>Genome public.</title>
        <authorList>
            <person name="Liu C."/>
            <person name="Sun Q."/>
        </authorList>
    </citation>
    <scope>NUCLEOTIDE SEQUENCE</scope>
    <source>
        <strain evidence="9">NSJ-24</strain>
    </source>
</reference>
<evidence type="ECO:0000256" key="6">
    <source>
        <dbReference type="ARBA" id="ARBA00034125"/>
    </source>
</evidence>
<accession>A0A926I9I3</accession>
<dbReference type="GO" id="GO:0005886">
    <property type="term" value="C:plasma membrane"/>
    <property type="evidence" value="ECO:0007669"/>
    <property type="project" value="UniProtKB-SubCell"/>
</dbReference>
<evidence type="ECO:0000256" key="4">
    <source>
        <dbReference type="ARBA" id="ARBA00022989"/>
    </source>
</evidence>
<name>A0A926I9I3_9FIRM</name>
<dbReference type="PANTHER" id="PTHR34390:SF2">
    <property type="entry name" value="SUCCINATE TRANSPORTER SUBUNIT YJJP-RELATED"/>
    <property type="match status" value="1"/>
</dbReference>
<feature type="domain" description="Threonine/serine exporter-like N-terminal" evidence="8">
    <location>
        <begin position="12"/>
        <end position="252"/>
    </location>
</feature>
<evidence type="ECO:0000259" key="8">
    <source>
        <dbReference type="Pfam" id="PF06738"/>
    </source>
</evidence>
<proteinExistence type="inferred from homology"/>
<comment type="caution">
    <text evidence="9">The sequence shown here is derived from an EMBL/GenBank/DDBJ whole genome shotgun (WGS) entry which is preliminary data.</text>
</comment>
<keyword evidence="10" id="KW-1185">Reference proteome</keyword>
<evidence type="ECO:0000256" key="1">
    <source>
        <dbReference type="ARBA" id="ARBA00004651"/>
    </source>
</evidence>